<dbReference type="InterPro" id="IPR058240">
    <property type="entry name" value="rSAM_sf"/>
</dbReference>
<evidence type="ECO:0000256" key="1">
    <source>
        <dbReference type="ARBA" id="ARBA00022691"/>
    </source>
</evidence>
<comment type="caution">
    <text evidence="5">The sequence shown here is derived from an EMBL/GenBank/DDBJ whole genome shotgun (WGS) entry which is preliminary data.</text>
</comment>
<dbReference type="Proteomes" id="UP000177697">
    <property type="component" value="Unassembled WGS sequence"/>
</dbReference>
<dbReference type="Gene3D" id="3.20.20.70">
    <property type="entry name" value="Aldolase class I"/>
    <property type="match status" value="1"/>
</dbReference>
<keyword evidence="3" id="KW-0408">Iron</keyword>
<dbReference type="GO" id="GO:0003824">
    <property type="term" value="F:catalytic activity"/>
    <property type="evidence" value="ECO:0007669"/>
    <property type="project" value="InterPro"/>
</dbReference>
<reference evidence="5 6" key="1">
    <citation type="journal article" date="2016" name="Nat. Commun.">
        <title>Thousands of microbial genomes shed light on interconnected biogeochemical processes in an aquifer system.</title>
        <authorList>
            <person name="Anantharaman K."/>
            <person name="Brown C.T."/>
            <person name="Hug L.A."/>
            <person name="Sharon I."/>
            <person name="Castelle C.J."/>
            <person name="Probst A.J."/>
            <person name="Thomas B.C."/>
            <person name="Singh A."/>
            <person name="Wilkins M.J."/>
            <person name="Karaoz U."/>
            <person name="Brodie E.L."/>
            <person name="Williams K.H."/>
            <person name="Hubbard S.S."/>
            <person name="Banfield J.F."/>
        </authorList>
    </citation>
    <scope>NUCLEOTIDE SEQUENCE [LARGE SCALE GENOMIC DNA]</scope>
</reference>
<proteinExistence type="predicted"/>
<accession>A0A1G2V3I5</accession>
<dbReference type="InterPro" id="IPR013785">
    <property type="entry name" value="Aldolase_TIM"/>
</dbReference>
<evidence type="ECO:0000256" key="3">
    <source>
        <dbReference type="ARBA" id="ARBA00023004"/>
    </source>
</evidence>
<dbReference type="SUPFAM" id="SSF102114">
    <property type="entry name" value="Radical SAM enzymes"/>
    <property type="match status" value="1"/>
</dbReference>
<name>A0A1G2V3I5_9BACT</name>
<evidence type="ECO:0000256" key="4">
    <source>
        <dbReference type="ARBA" id="ARBA00023014"/>
    </source>
</evidence>
<evidence type="ECO:0008006" key="7">
    <source>
        <dbReference type="Google" id="ProtNLM"/>
    </source>
</evidence>
<evidence type="ECO:0000256" key="2">
    <source>
        <dbReference type="ARBA" id="ARBA00022723"/>
    </source>
</evidence>
<organism evidence="5 6">
    <name type="scientific">Candidatus Zambryskibacteria bacterium RIFOXYC1_FULL_39_10</name>
    <dbReference type="NCBI Taxonomy" id="1802779"/>
    <lineage>
        <taxon>Bacteria</taxon>
        <taxon>Candidatus Zambryskiibacteriota</taxon>
    </lineage>
</organism>
<gene>
    <name evidence="5" type="ORF">A2431_02250</name>
</gene>
<dbReference type="AlphaFoldDB" id="A0A1G2V3I5"/>
<keyword evidence="4" id="KW-0411">Iron-sulfur</keyword>
<evidence type="ECO:0000313" key="5">
    <source>
        <dbReference type="EMBL" id="OHB16208.1"/>
    </source>
</evidence>
<keyword evidence="1" id="KW-0949">S-adenosyl-L-methionine</keyword>
<dbReference type="GO" id="GO:0051536">
    <property type="term" value="F:iron-sulfur cluster binding"/>
    <property type="evidence" value="ECO:0007669"/>
    <property type="project" value="UniProtKB-KW"/>
</dbReference>
<dbReference type="GO" id="GO:0046872">
    <property type="term" value="F:metal ion binding"/>
    <property type="evidence" value="ECO:0007669"/>
    <property type="project" value="UniProtKB-KW"/>
</dbReference>
<evidence type="ECO:0000313" key="6">
    <source>
        <dbReference type="Proteomes" id="UP000177697"/>
    </source>
</evidence>
<sequence>MRSIYRMEAGHVIVTNACNLECSNCTQMVGHYKKPYFMDTETVRRAILSLVTPYTTISQEFPEGFPGVIGIFGGEPTVHPQFAEICKLVQELIPNRRKRGLWTDGYRLERYRSIIDDTWDPDLVLLNRHEDETGRHQPLLIASDEVVDDKVLMWKLIHNCWIQERWSFGCTPKGGFFCEHAAAMDMLFDGPGGYPLEPGWWAKEANQFLDQVERSCTRCSAAIPMPAVRASEQFDIVSAGNLELLRKAGSPRVRDGKVVVFNQKISREEIEKMLRTGWSPWRHDPQTNLLDKDEDFNTYNPPLFEKVGDLVQITLTE</sequence>
<dbReference type="EMBL" id="MHWW01000003">
    <property type="protein sequence ID" value="OHB16208.1"/>
    <property type="molecule type" value="Genomic_DNA"/>
</dbReference>
<dbReference type="InterPro" id="IPR007197">
    <property type="entry name" value="rSAM"/>
</dbReference>
<dbReference type="SFLD" id="SFLDS00029">
    <property type="entry name" value="Radical_SAM"/>
    <property type="match status" value="1"/>
</dbReference>
<keyword evidence="2" id="KW-0479">Metal-binding</keyword>
<protein>
    <recommendedName>
        <fullName evidence="7">Radical SAM core domain-containing protein</fullName>
    </recommendedName>
</protein>